<evidence type="ECO:0000313" key="3">
    <source>
        <dbReference type="Proteomes" id="UP000008316"/>
    </source>
</evidence>
<dbReference type="KEGG" id="bgd:bgla_1p0480"/>
<dbReference type="AlphaFoldDB" id="F2LRZ8"/>
<keyword evidence="2" id="KW-0614">Plasmid</keyword>
<feature type="region of interest" description="Disordered" evidence="1">
    <location>
        <begin position="1"/>
        <end position="20"/>
    </location>
</feature>
<dbReference type="Proteomes" id="UP000008316">
    <property type="component" value="Plasmid bgla_1p"/>
</dbReference>
<reference evidence="2 3" key="1">
    <citation type="journal article" date="2011" name="J. Bacteriol.">
        <title>Complete genome sequence of Burkholderia gladioli BSR3.</title>
        <authorList>
            <person name="Seo Y.S."/>
            <person name="Lim J."/>
            <person name="Choi B.S."/>
            <person name="Kim H."/>
            <person name="Goo E."/>
            <person name="Lee B."/>
            <person name="Lim J.S."/>
            <person name="Choi I.Y."/>
            <person name="Moon J.S."/>
            <person name="Kim J."/>
            <person name="Hwang I."/>
        </authorList>
    </citation>
    <scope>NUCLEOTIDE SEQUENCE [LARGE SCALE GENOMIC DNA]</scope>
    <source>
        <strain evidence="3">BSR3</strain>
    </source>
</reference>
<keyword evidence="3" id="KW-1185">Reference proteome</keyword>
<organism evidence="2 3">
    <name type="scientific">Burkholderia gladioli (strain BSR3)</name>
    <dbReference type="NCBI Taxonomy" id="999541"/>
    <lineage>
        <taxon>Bacteria</taxon>
        <taxon>Pseudomonadati</taxon>
        <taxon>Pseudomonadota</taxon>
        <taxon>Betaproteobacteria</taxon>
        <taxon>Burkholderiales</taxon>
        <taxon>Burkholderiaceae</taxon>
        <taxon>Burkholderia</taxon>
    </lineage>
</organism>
<gene>
    <name evidence="2" type="ordered locus">bgla_1p0480</name>
</gene>
<dbReference type="SUPFAM" id="SSF52309">
    <property type="entry name" value="N-(deoxy)ribosyltransferase-like"/>
    <property type="match status" value="1"/>
</dbReference>
<dbReference type="HOGENOM" id="CLU_1400175_0_0_4"/>
<evidence type="ECO:0000256" key="1">
    <source>
        <dbReference type="SAM" id="MobiDB-lite"/>
    </source>
</evidence>
<sequence>MSRNAQAIDSSGGDTTTNQGWARMENSCQSVALNDEQLLQAIACVVDGKTATYVSGPITTGQQFINWYLRTGSHMAYGSADYLDALRRDVVGANQAIIAEVTRRTRRPGRLVIEPATLEVSGWGQTNYVSFWLKVIDTFACDMVMVPQWQYSLGCCAEFRHAVDSGLTVKDHMGARIDCATGMSMLLEAARDIETRSRDLEFLVKIAAKLRRFADQH</sequence>
<accession>F2LRZ8</accession>
<protein>
    <submittedName>
        <fullName evidence="2">Uncharacterized protein</fullName>
    </submittedName>
</protein>
<evidence type="ECO:0000313" key="2">
    <source>
        <dbReference type="EMBL" id="AEA65453.1"/>
    </source>
</evidence>
<dbReference type="RefSeq" id="WP_013699835.1">
    <property type="nucleotide sequence ID" value="NC_015382.1"/>
</dbReference>
<proteinExistence type="predicted"/>
<name>F2LRZ8_BURGS</name>
<geneLocation type="plasmid" evidence="2 3">
    <name>bgla_1p</name>
</geneLocation>
<dbReference type="EMBL" id="CP002601">
    <property type="protein sequence ID" value="AEA65453.1"/>
    <property type="molecule type" value="Genomic_DNA"/>
</dbReference>